<name>M2Y615_GALSU</name>
<dbReference type="EMBL" id="KB454492">
    <property type="protein sequence ID" value="EME31428.1"/>
    <property type="molecule type" value="Genomic_DNA"/>
</dbReference>
<proteinExistence type="predicted"/>
<dbReference type="STRING" id="130081.M2Y615"/>
<sequence length="524" mass="59556">MNSPLSFLIFGKLCMKKSNYEIPVIKLRKNTPPSRWAQVIPRRQCCCSKRSFVTEPYFRLKVPLVMVSQTQEENKDPYSVLGVDSTASADDIRKAYVELSKTAHPDVHRKGEVQVDSKPTFHSLKEAYDILKEPRLRKIYDSLGWEGIYAVRRKQTRPSSQDSDQDDNFVAVEDSAWADYIAGEITTDTPLLEEAMANSVGVSTDACPRSVEEAVYNILYHENSGYRYYALWWISKNRVVEAEEALVLVLQTSQEQTALGGYPLKRRAAIALGNIGSVKAIVPLSNILSQTSDSFLRYRCAEALATIARIQGSQYFPSCVVNVLVDILTKEWKSFQQDDILSRDGTHNQMFQLEHLSQDVREKLENIFQQRKRNEMRQRRMTHTPNLGVGPEYLEYPLEWCLKALGFLHANEHLSLIKSYTEHPIPLVKYAAYKALYQCTGEISYLQPLLSALGFGEEHHYTQRVLIRDLGEVGYLPAAKEIAACPMVENSFKLFALRKLASCAGYDLSQPDMVGLLNQLDDML</sequence>
<evidence type="ECO:0000313" key="3">
    <source>
        <dbReference type="Proteomes" id="UP000030680"/>
    </source>
</evidence>
<dbReference type="GO" id="GO:0042407">
    <property type="term" value="P:cristae formation"/>
    <property type="evidence" value="ECO:0007669"/>
    <property type="project" value="TreeGrafter"/>
</dbReference>
<protein>
    <submittedName>
        <fullName evidence="2">Putative heat shock protein</fullName>
    </submittedName>
</protein>
<dbReference type="InterPro" id="IPR036869">
    <property type="entry name" value="J_dom_sf"/>
</dbReference>
<organism evidence="2 3">
    <name type="scientific">Galdieria sulphuraria</name>
    <name type="common">Red alga</name>
    <dbReference type="NCBI Taxonomy" id="130081"/>
    <lineage>
        <taxon>Eukaryota</taxon>
        <taxon>Rhodophyta</taxon>
        <taxon>Bangiophyceae</taxon>
        <taxon>Galdieriales</taxon>
        <taxon>Galdieriaceae</taxon>
        <taxon>Galdieria</taxon>
    </lineage>
</organism>
<dbReference type="Gene3D" id="1.10.287.110">
    <property type="entry name" value="DnaJ domain"/>
    <property type="match status" value="1"/>
</dbReference>
<dbReference type="SMART" id="SM00567">
    <property type="entry name" value="EZ_HEAT"/>
    <property type="match status" value="4"/>
</dbReference>
<dbReference type="InterPro" id="IPR011989">
    <property type="entry name" value="ARM-like"/>
</dbReference>
<dbReference type="SMR" id="M2Y615"/>
<dbReference type="InterPro" id="IPR004155">
    <property type="entry name" value="PBS_lyase_HEAT"/>
</dbReference>
<evidence type="ECO:0000313" key="2">
    <source>
        <dbReference type="EMBL" id="EME31428.1"/>
    </source>
</evidence>
<dbReference type="Pfam" id="PF03130">
    <property type="entry name" value="HEAT_PBS"/>
    <property type="match status" value="1"/>
</dbReference>
<dbReference type="Pfam" id="PF00226">
    <property type="entry name" value="DnaJ"/>
    <property type="match status" value="1"/>
</dbReference>
<dbReference type="SUPFAM" id="SSF48371">
    <property type="entry name" value="ARM repeat"/>
    <property type="match status" value="1"/>
</dbReference>
<dbReference type="PANTHER" id="PTHR44157">
    <property type="entry name" value="DNAJ HOMOLOG SUBFAMILY C MEMBER 11"/>
    <property type="match status" value="1"/>
</dbReference>
<keyword evidence="3" id="KW-1185">Reference proteome</keyword>
<evidence type="ECO:0000259" key="1">
    <source>
        <dbReference type="PROSITE" id="PS50076"/>
    </source>
</evidence>
<dbReference type="Proteomes" id="UP000030680">
    <property type="component" value="Unassembled WGS sequence"/>
</dbReference>
<dbReference type="SUPFAM" id="SSF46565">
    <property type="entry name" value="Chaperone J-domain"/>
    <property type="match status" value="1"/>
</dbReference>
<dbReference type="SMART" id="SM00271">
    <property type="entry name" value="DnaJ"/>
    <property type="match status" value="1"/>
</dbReference>
<dbReference type="InterPro" id="IPR052243">
    <property type="entry name" value="Mito_inner_membrane_organizer"/>
</dbReference>
<accession>M2Y615</accession>
<dbReference type="GO" id="GO:0005739">
    <property type="term" value="C:mitochondrion"/>
    <property type="evidence" value="ECO:0007669"/>
    <property type="project" value="GOC"/>
</dbReference>
<dbReference type="PROSITE" id="PS50076">
    <property type="entry name" value="DNAJ_2"/>
    <property type="match status" value="1"/>
</dbReference>
<dbReference type="GeneID" id="17090073"/>
<dbReference type="PRINTS" id="PR00625">
    <property type="entry name" value="JDOMAIN"/>
</dbReference>
<dbReference type="PANTHER" id="PTHR44157:SF1">
    <property type="entry name" value="DNAJ HOMOLOG SUBFAMILY C MEMBER 11"/>
    <property type="match status" value="1"/>
</dbReference>
<dbReference type="InterPro" id="IPR001623">
    <property type="entry name" value="DnaJ_domain"/>
</dbReference>
<dbReference type="InterPro" id="IPR016024">
    <property type="entry name" value="ARM-type_fold"/>
</dbReference>
<dbReference type="OMA" id="ACPRSVE"/>
<keyword evidence="2" id="KW-0346">Stress response</keyword>
<feature type="domain" description="J" evidence="1">
    <location>
        <begin position="76"/>
        <end position="144"/>
    </location>
</feature>
<reference evidence="3" key="1">
    <citation type="journal article" date="2013" name="Science">
        <title>Gene transfer from bacteria and archaea facilitated evolution of an extremophilic eukaryote.</title>
        <authorList>
            <person name="Schonknecht G."/>
            <person name="Chen W.H."/>
            <person name="Ternes C.M."/>
            <person name="Barbier G.G."/>
            <person name="Shrestha R.P."/>
            <person name="Stanke M."/>
            <person name="Brautigam A."/>
            <person name="Baker B.J."/>
            <person name="Banfield J.F."/>
            <person name="Garavito R.M."/>
            <person name="Carr K."/>
            <person name="Wilkerson C."/>
            <person name="Rensing S.A."/>
            <person name="Gagneul D."/>
            <person name="Dickenson N.E."/>
            <person name="Oesterhelt C."/>
            <person name="Lercher M.J."/>
            <person name="Weber A.P."/>
        </authorList>
    </citation>
    <scope>NUCLEOTIDE SEQUENCE [LARGE SCALE GENOMIC DNA]</scope>
    <source>
        <strain evidence="3">074W</strain>
    </source>
</reference>
<dbReference type="CDD" id="cd06257">
    <property type="entry name" value="DnaJ"/>
    <property type="match status" value="1"/>
</dbReference>
<dbReference type="eggNOG" id="KOG0718">
    <property type="taxonomic scope" value="Eukaryota"/>
</dbReference>
<dbReference type="Gramene" id="EME31428">
    <property type="protein sequence ID" value="EME31428"/>
    <property type="gene ID" value="Gasu_13890"/>
</dbReference>
<dbReference type="KEGG" id="gsl:Gasu_13890"/>
<dbReference type="Gene3D" id="1.25.10.10">
    <property type="entry name" value="Leucine-rich Repeat Variant"/>
    <property type="match status" value="1"/>
</dbReference>
<gene>
    <name evidence="2" type="ORF">Gasu_13890</name>
</gene>
<dbReference type="AlphaFoldDB" id="M2Y615"/>
<dbReference type="RefSeq" id="XP_005707948.1">
    <property type="nucleotide sequence ID" value="XM_005707891.1"/>
</dbReference>
<dbReference type="OrthoDB" id="10250354at2759"/>